<dbReference type="InterPro" id="IPR011032">
    <property type="entry name" value="GroES-like_sf"/>
</dbReference>
<dbReference type="Gene3D" id="3.40.50.720">
    <property type="entry name" value="NAD(P)-binding Rossmann-like Domain"/>
    <property type="match status" value="1"/>
</dbReference>
<evidence type="ECO:0000256" key="2">
    <source>
        <dbReference type="ARBA" id="ARBA00022723"/>
    </source>
</evidence>
<keyword evidence="2" id="KW-0479">Metal-binding</keyword>
<evidence type="ECO:0000313" key="6">
    <source>
        <dbReference type="EMBL" id="KAG6374504.1"/>
    </source>
</evidence>
<proteinExistence type="predicted"/>
<dbReference type="Proteomes" id="UP000683000">
    <property type="component" value="Unassembled WGS sequence"/>
</dbReference>
<dbReference type="PANTHER" id="PTHR42940:SF8">
    <property type="entry name" value="VACUOLAR PROTEIN SORTING-ASSOCIATED PROTEIN 11"/>
    <property type="match status" value="1"/>
</dbReference>
<comment type="cofactor">
    <cofactor evidence="1">
        <name>Zn(2+)</name>
        <dbReference type="ChEBI" id="CHEBI:29105"/>
    </cofactor>
</comment>
<accession>A0A8I2YMD0</accession>
<sequence length="161" mass="17477">MKCSSRSPKEGWGTDEHFKSAEMVLGHEGVVIVQKVGAEVDTFKVGWGFLHHSCMHCDQCSSGNDMPCIQRAISGLADLNGGAFTSHAVWKAGYLSSHIPESISSVAAAPLMCAGSTVFDWLHTYVQLADRVGVVGTDGLELLAIQSASKMRNYRLLRHRE</sequence>
<dbReference type="AlphaFoldDB" id="A0A8I2YMD0"/>
<evidence type="ECO:0000313" key="7">
    <source>
        <dbReference type="Proteomes" id="UP000683000"/>
    </source>
</evidence>
<dbReference type="Pfam" id="PF08240">
    <property type="entry name" value="ADH_N"/>
    <property type="match status" value="1"/>
</dbReference>
<name>A0A8I2YMD0_9AGAM</name>
<organism evidence="6 7">
    <name type="scientific">Boletus reticuloceps</name>
    <dbReference type="NCBI Taxonomy" id="495285"/>
    <lineage>
        <taxon>Eukaryota</taxon>
        <taxon>Fungi</taxon>
        <taxon>Dikarya</taxon>
        <taxon>Basidiomycota</taxon>
        <taxon>Agaricomycotina</taxon>
        <taxon>Agaricomycetes</taxon>
        <taxon>Agaricomycetidae</taxon>
        <taxon>Boletales</taxon>
        <taxon>Boletineae</taxon>
        <taxon>Boletaceae</taxon>
        <taxon>Boletoideae</taxon>
        <taxon>Boletus</taxon>
    </lineage>
</organism>
<dbReference type="OrthoDB" id="1879366at2759"/>
<dbReference type="SUPFAM" id="SSF50129">
    <property type="entry name" value="GroES-like"/>
    <property type="match status" value="1"/>
</dbReference>
<comment type="caution">
    <text evidence="6">The sequence shown here is derived from an EMBL/GenBank/DDBJ whole genome shotgun (WGS) entry which is preliminary data.</text>
</comment>
<keyword evidence="7" id="KW-1185">Reference proteome</keyword>
<dbReference type="GO" id="GO:0004022">
    <property type="term" value="F:alcohol dehydrogenase (NAD+) activity"/>
    <property type="evidence" value="ECO:0007669"/>
    <property type="project" value="TreeGrafter"/>
</dbReference>
<keyword evidence="4" id="KW-0560">Oxidoreductase</keyword>
<keyword evidence="3" id="KW-0862">Zinc</keyword>
<dbReference type="GO" id="GO:0005737">
    <property type="term" value="C:cytoplasm"/>
    <property type="evidence" value="ECO:0007669"/>
    <property type="project" value="TreeGrafter"/>
</dbReference>
<dbReference type="PANTHER" id="PTHR42940">
    <property type="entry name" value="ALCOHOL DEHYDROGENASE 1-RELATED"/>
    <property type="match status" value="1"/>
</dbReference>
<feature type="domain" description="Alcohol dehydrogenase-like N-terminal" evidence="5">
    <location>
        <begin position="19"/>
        <end position="95"/>
    </location>
</feature>
<evidence type="ECO:0000259" key="5">
    <source>
        <dbReference type="Pfam" id="PF08240"/>
    </source>
</evidence>
<evidence type="ECO:0000256" key="3">
    <source>
        <dbReference type="ARBA" id="ARBA00022833"/>
    </source>
</evidence>
<dbReference type="GO" id="GO:0046872">
    <property type="term" value="F:metal ion binding"/>
    <property type="evidence" value="ECO:0007669"/>
    <property type="project" value="UniProtKB-KW"/>
</dbReference>
<gene>
    <name evidence="6" type="ORF">JVT61DRAFT_4548</name>
</gene>
<dbReference type="InterPro" id="IPR013154">
    <property type="entry name" value="ADH-like_N"/>
</dbReference>
<protein>
    <submittedName>
        <fullName evidence="6">Chaperonin 10-like protein</fullName>
    </submittedName>
</protein>
<evidence type="ECO:0000256" key="1">
    <source>
        <dbReference type="ARBA" id="ARBA00001947"/>
    </source>
</evidence>
<dbReference type="Gene3D" id="3.90.180.10">
    <property type="entry name" value="Medium-chain alcohol dehydrogenases, catalytic domain"/>
    <property type="match status" value="1"/>
</dbReference>
<dbReference type="EMBL" id="JAGFBS010000018">
    <property type="protein sequence ID" value="KAG6374504.1"/>
    <property type="molecule type" value="Genomic_DNA"/>
</dbReference>
<evidence type="ECO:0000256" key="4">
    <source>
        <dbReference type="ARBA" id="ARBA00023002"/>
    </source>
</evidence>
<reference evidence="6" key="1">
    <citation type="submission" date="2021-03" db="EMBL/GenBank/DDBJ databases">
        <title>Evolutionary innovations through gain and loss of genes in the ectomycorrhizal Boletales.</title>
        <authorList>
            <person name="Wu G."/>
            <person name="Miyauchi S."/>
            <person name="Morin E."/>
            <person name="Yang Z.-L."/>
            <person name="Xu J."/>
            <person name="Martin F.M."/>
        </authorList>
    </citation>
    <scope>NUCLEOTIDE SEQUENCE</scope>
    <source>
        <strain evidence="6">BR01</strain>
    </source>
</reference>